<evidence type="ECO:0000259" key="5">
    <source>
        <dbReference type="PROSITE" id="PS50051"/>
    </source>
</evidence>
<feature type="domain" description="MCM C-terminal AAA(+) ATPase" evidence="5">
    <location>
        <begin position="273"/>
        <end position="474"/>
    </location>
</feature>
<evidence type="ECO:0000256" key="1">
    <source>
        <dbReference type="ARBA" id="ARBA00022741"/>
    </source>
</evidence>
<protein>
    <submittedName>
        <fullName evidence="6">DNA helicase mcm9</fullName>
        <ecNumber evidence="6">3.6.4.12</ecNumber>
    </submittedName>
</protein>
<gene>
    <name evidence="6" type="primary">MCM9</name>
    <name evidence="6" type="ORF">GGI25_004644</name>
</gene>
<keyword evidence="6" id="KW-0347">Helicase</keyword>
<dbReference type="Pfam" id="PF17855">
    <property type="entry name" value="MCM_lid"/>
    <property type="match status" value="1"/>
</dbReference>
<dbReference type="Gene3D" id="3.40.50.300">
    <property type="entry name" value="P-loop containing nucleotide triphosphate hydrolases"/>
    <property type="match status" value="1"/>
</dbReference>
<name>A0A9W8G004_9FUNG</name>
<dbReference type="SMART" id="SM00350">
    <property type="entry name" value="MCM"/>
    <property type="match status" value="1"/>
</dbReference>
<dbReference type="AlphaFoldDB" id="A0A9W8G004"/>
<dbReference type="Pfam" id="PF17207">
    <property type="entry name" value="MCM_OB"/>
    <property type="match status" value="1"/>
</dbReference>
<comment type="caution">
    <text evidence="6">The sequence shown here is derived from an EMBL/GenBank/DDBJ whole genome shotgun (WGS) entry which is preliminary data.</text>
</comment>
<dbReference type="EC" id="3.6.4.12" evidence="6"/>
<dbReference type="PROSITE" id="PS50051">
    <property type="entry name" value="MCM_2"/>
    <property type="match status" value="1"/>
</dbReference>
<evidence type="ECO:0000313" key="7">
    <source>
        <dbReference type="Proteomes" id="UP001151518"/>
    </source>
</evidence>
<dbReference type="Proteomes" id="UP001151518">
    <property type="component" value="Unassembled WGS sequence"/>
</dbReference>
<reference evidence="6" key="1">
    <citation type="submission" date="2022-07" db="EMBL/GenBank/DDBJ databases">
        <title>Phylogenomic reconstructions and comparative analyses of Kickxellomycotina fungi.</title>
        <authorList>
            <person name="Reynolds N.K."/>
            <person name="Stajich J.E."/>
            <person name="Barry K."/>
            <person name="Grigoriev I.V."/>
            <person name="Crous P."/>
            <person name="Smith M.E."/>
        </authorList>
    </citation>
    <scope>NUCLEOTIDE SEQUENCE</scope>
    <source>
        <strain evidence="6">NRRL 3115</strain>
    </source>
</reference>
<dbReference type="Pfam" id="PF00493">
    <property type="entry name" value="MCM"/>
    <property type="match status" value="1"/>
</dbReference>
<dbReference type="InterPro" id="IPR012340">
    <property type="entry name" value="NA-bd_OB-fold"/>
</dbReference>
<dbReference type="Gene3D" id="3.30.1640.10">
    <property type="entry name" value="mini-chromosome maintenance (MCM) complex, chain A, domain 1"/>
    <property type="match status" value="1"/>
</dbReference>
<keyword evidence="3 4" id="KW-0238">DNA-binding</keyword>
<dbReference type="InterPro" id="IPR033762">
    <property type="entry name" value="MCM_OB"/>
</dbReference>
<dbReference type="EMBL" id="JANBTW010000066">
    <property type="protein sequence ID" value="KAJ2673589.1"/>
    <property type="molecule type" value="Genomic_DNA"/>
</dbReference>
<dbReference type="InterPro" id="IPR027417">
    <property type="entry name" value="P-loop_NTPase"/>
</dbReference>
<dbReference type="SUPFAM" id="SSF52540">
    <property type="entry name" value="P-loop containing nucleoside triphosphate hydrolases"/>
    <property type="match status" value="1"/>
</dbReference>
<dbReference type="OrthoDB" id="6274823at2759"/>
<keyword evidence="6" id="KW-0378">Hydrolase</keyword>
<sequence length="612" mass="67144">MAAQLEVLAAMQLFLAEHCADDLANNEEEEAREEEVRVDVHELITFNPQLATLVLEQPRYLELFNRALQEMHPGRGVVRLTHLPNNSSVVRARVPGSDDVGRLVCVTGTVVRAGAIKLMETERMFVCSRCRGTFAVAAEHEQYGLIARPTRCLAHGAEMCSSTTFSVSEQQKCTDYQEIKVQEQAGRLALGSVPRAVPIVLEGSLVDRAKSGDTVTVCGTVFCRWRSPAQGERPDISVAMRANNVHVHTEAPIATSDTSEFHQLWNTQRPMHLRNQIISSVCPRVFGLFYAKLAVLLTVVGGVARNDALRVRGESHLLLVGDPGTAKSQFLRFAAQLAPRSVLTTGVGSTSAGLTVAAVKDGAEWSLEAGALVLADRGLCCIDEFGSIREAEKATVLEAMEQQTISVAKAGIVCRLNARCAVLAAMNPKGRYDPESSLAVNTALSTPLLSRFDLVLILLDTAHEQWDAHVAEFLLAPPETLPHWPFDTLQSYIAHVKTTIFPQSTAESELVLTTYYQRQRQRDVLNKARTTIRLLESLIRLAQAHARLMFRDRVLLADAVVAVVLMESTMLSASILGPIDTLHSTVPSDPDTAHEHLEALVLDRLDLQHLKK</sequence>
<dbReference type="SUPFAM" id="SSF50249">
    <property type="entry name" value="Nucleic acid-binding proteins"/>
    <property type="match status" value="1"/>
</dbReference>
<dbReference type="GO" id="GO:0006279">
    <property type="term" value="P:premeiotic DNA replication"/>
    <property type="evidence" value="ECO:0007669"/>
    <property type="project" value="UniProtKB-ARBA"/>
</dbReference>
<keyword evidence="1 4" id="KW-0547">Nucleotide-binding</keyword>
<dbReference type="GO" id="GO:0005656">
    <property type="term" value="C:nuclear pre-replicative complex"/>
    <property type="evidence" value="ECO:0007669"/>
    <property type="project" value="UniProtKB-ARBA"/>
</dbReference>
<organism evidence="6 7">
    <name type="scientific">Coemansia spiralis</name>
    <dbReference type="NCBI Taxonomy" id="417178"/>
    <lineage>
        <taxon>Eukaryota</taxon>
        <taxon>Fungi</taxon>
        <taxon>Fungi incertae sedis</taxon>
        <taxon>Zoopagomycota</taxon>
        <taxon>Kickxellomycotina</taxon>
        <taxon>Kickxellomycetes</taxon>
        <taxon>Kickxellales</taxon>
        <taxon>Kickxellaceae</taxon>
        <taxon>Coemansia</taxon>
    </lineage>
</organism>
<dbReference type="InterPro" id="IPR001208">
    <property type="entry name" value="MCM_dom"/>
</dbReference>
<dbReference type="GO" id="GO:0031261">
    <property type="term" value="C:DNA replication preinitiation complex"/>
    <property type="evidence" value="ECO:0007669"/>
    <property type="project" value="UniProtKB-ARBA"/>
</dbReference>
<dbReference type="GO" id="GO:0042555">
    <property type="term" value="C:MCM complex"/>
    <property type="evidence" value="ECO:0007669"/>
    <property type="project" value="UniProtKB-ARBA"/>
</dbReference>
<dbReference type="InterPro" id="IPR031327">
    <property type="entry name" value="MCM"/>
</dbReference>
<dbReference type="GO" id="GO:0043596">
    <property type="term" value="C:nuclear replication fork"/>
    <property type="evidence" value="ECO:0007669"/>
    <property type="project" value="UniProtKB-ARBA"/>
</dbReference>
<dbReference type="FunFam" id="3.40.50.300:FF:000671">
    <property type="entry name" value="DNA helicase MCM9 isoform X1"/>
    <property type="match status" value="1"/>
</dbReference>
<keyword evidence="2 4" id="KW-0067">ATP-binding</keyword>
<evidence type="ECO:0000256" key="3">
    <source>
        <dbReference type="ARBA" id="ARBA00023125"/>
    </source>
</evidence>
<evidence type="ECO:0000256" key="2">
    <source>
        <dbReference type="ARBA" id="ARBA00022840"/>
    </source>
</evidence>
<comment type="similarity">
    <text evidence="4">Belongs to the MCM family.</text>
</comment>
<dbReference type="GO" id="GO:0016787">
    <property type="term" value="F:hydrolase activity"/>
    <property type="evidence" value="ECO:0007669"/>
    <property type="project" value="UniProtKB-KW"/>
</dbReference>
<evidence type="ECO:0000256" key="4">
    <source>
        <dbReference type="RuleBase" id="RU004070"/>
    </source>
</evidence>
<dbReference type="InterPro" id="IPR041562">
    <property type="entry name" value="MCM_lid"/>
</dbReference>
<dbReference type="GO" id="GO:0000724">
    <property type="term" value="P:double-strand break repair via homologous recombination"/>
    <property type="evidence" value="ECO:0007669"/>
    <property type="project" value="TreeGrafter"/>
</dbReference>
<dbReference type="GO" id="GO:0003697">
    <property type="term" value="F:single-stranded DNA binding"/>
    <property type="evidence" value="ECO:0007669"/>
    <property type="project" value="TreeGrafter"/>
</dbReference>
<dbReference type="GO" id="GO:0017116">
    <property type="term" value="F:single-stranded DNA helicase activity"/>
    <property type="evidence" value="ECO:0007669"/>
    <property type="project" value="TreeGrafter"/>
</dbReference>
<accession>A0A9W8G004</accession>
<dbReference type="PANTHER" id="PTHR11630:SF48">
    <property type="entry name" value="DNA HELICASE MCM9"/>
    <property type="match status" value="1"/>
</dbReference>
<evidence type="ECO:0000313" key="6">
    <source>
        <dbReference type="EMBL" id="KAJ2673589.1"/>
    </source>
</evidence>
<dbReference type="GO" id="GO:0005524">
    <property type="term" value="F:ATP binding"/>
    <property type="evidence" value="ECO:0007669"/>
    <property type="project" value="UniProtKB-KW"/>
</dbReference>
<proteinExistence type="inferred from homology"/>
<dbReference type="PRINTS" id="PR01657">
    <property type="entry name" value="MCMFAMILY"/>
</dbReference>
<dbReference type="Gene3D" id="2.20.28.10">
    <property type="match status" value="1"/>
</dbReference>
<dbReference type="Gene3D" id="2.40.50.140">
    <property type="entry name" value="Nucleic acid-binding proteins"/>
    <property type="match status" value="1"/>
</dbReference>
<dbReference type="PANTHER" id="PTHR11630">
    <property type="entry name" value="DNA REPLICATION LICENSING FACTOR MCM FAMILY MEMBER"/>
    <property type="match status" value="1"/>
</dbReference>